<keyword evidence="2" id="KW-1185">Reference proteome</keyword>
<comment type="caution">
    <text evidence="1">The sequence shown here is derived from an EMBL/GenBank/DDBJ whole genome shotgun (WGS) entry which is preliminary data.</text>
</comment>
<organism evidence="1 2">
    <name type="scientific">Macrolepiota fuliginosa MF-IS2</name>
    <dbReference type="NCBI Taxonomy" id="1400762"/>
    <lineage>
        <taxon>Eukaryota</taxon>
        <taxon>Fungi</taxon>
        <taxon>Dikarya</taxon>
        <taxon>Basidiomycota</taxon>
        <taxon>Agaricomycotina</taxon>
        <taxon>Agaricomycetes</taxon>
        <taxon>Agaricomycetidae</taxon>
        <taxon>Agaricales</taxon>
        <taxon>Agaricineae</taxon>
        <taxon>Agaricaceae</taxon>
        <taxon>Macrolepiota</taxon>
    </lineage>
</organism>
<reference evidence="1" key="1">
    <citation type="submission" date="2020-11" db="EMBL/GenBank/DDBJ databases">
        <authorList>
            <consortium name="DOE Joint Genome Institute"/>
            <person name="Ahrendt S."/>
            <person name="Riley R."/>
            <person name="Andreopoulos W."/>
            <person name="Labutti K."/>
            <person name="Pangilinan J."/>
            <person name="Ruiz-Duenas F.J."/>
            <person name="Barrasa J.M."/>
            <person name="Sanchez-Garcia M."/>
            <person name="Camarero S."/>
            <person name="Miyauchi S."/>
            <person name="Serrano A."/>
            <person name="Linde D."/>
            <person name="Babiker R."/>
            <person name="Drula E."/>
            <person name="Ayuso-Fernandez I."/>
            <person name="Pacheco R."/>
            <person name="Padilla G."/>
            <person name="Ferreira P."/>
            <person name="Barriuso J."/>
            <person name="Kellner H."/>
            <person name="Castanera R."/>
            <person name="Alfaro M."/>
            <person name="Ramirez L."/>
            <person name="Pisabarro A.G."/>
            <person name="Kuo A."/>
            <person name="Tritt A."/>
            <person name="Lipzen A."/>
            <person name="He G."/>
            <person name="Yan M."/>
            <person name="Ng V."/>
            <person name="Cullen D."/>
            <person name="Martin F."/>
            <person name="Rosso M.-N."/>
            <person name="Henrissat B."/>
            <person name="Hibbett D."/>
            <person name="Martinez A.T."/>
            <person name="Grigoriev I.V."/>
        </authorList>
    </citation>
    <scope>NUCLEOTIDE SEQUENCE</scope>
    <source>
        <strain evidence="1">MF-IS2</strain>
    </source>
</reference>
<dbReference type="AlphaFoldDB" id="A0A9P6C963"/>
<dbReference type="Proteomes" id="UP000807342">
    <property type="component" value="Unassembled WGS sequence"/>
</dbReference>
<evidence type="ECO:0000313" key="1">
    <source>
        <dbReference type="EMBL" id="KAF9452889.1"/>
    </source>
</evidence>
<proteinExistence type="predicted"/>
<protein>
    <submittedName>
        <fullName evidence="1">Uncharacterized protein</fullName>
    </submittedName>
</protein>
<dbReference type="EMBL" id="MU151066">
    <property type="protein sequence ID" value="KAF9452889.1"/>
    <property type="molecule type" value="Genomic_DNA"/>
</dbReference>
<dbReference type="PROSITE" id="PS51257">
    <property type="entry name" value="PROKAR_LIPOPROTEIN"/>
    <property type="match status" value="1"/>
</dbReference>
<evidence type="ECO:0000313" key="2">
    <source>
        <dbReference type="Proteomes" id="UP000807342"/>
    </source>
</evidence>
<accession>A0A9P6C963</accession>
<gene>
    <name evidence="1" type="ORF">P691DRAFT_131786</name>
</gene>
<name>A0A9P6C963_9AGAR</name>
<sequence>MNLEFSKITLAPYLRAVVSVVPLSASMACWVLRDSELLDDNDTVTSLESPDAALAVSGSPSRSFGAQLFPSSPYECTSGTRALARL</sequence>